<reference evidence="9" key="1">
    <citation type="journal article" date="2014" name="Int. J. Syst. Evol. Microbiol.">
        <title>Complete genome of a new Firmicutes species belonging to the dominant human colonic microbiota ('Ruminococcus bicirculans') reveals two chromosomes and a selective capacity to utilize plant glucans.</title>
        <authorList>
            <consortium name="NISC Comparative Sequencing Program"/>
            <person name="Wegmann U."/>
            <person name="Louis P."/>
            <person name="Goesmann A."/>
            <person name="Henrissat B."/>
            <person name="Duncan S.H."/>
            <person name="Flint H.J."/>
        </authorList>
    </citation>
    <scope>NUCLEOTIDE SEQUENCE</scope>
    <source>
        <strain evidence="9">CECT 7703</strain>
    </source>
</reference>
<dbReference type="Proteomes" id="UP001180081">
    <property type="component" value="Unassembled WGS sequence"/>
</dbReference>
<dbReference type="PANTHER" id="PTHR21624:SF1">
    <property type="entry name" value="ALKYLGLYCEROL MONOOXYGENASE"/>
    <property type="match status" value="1"/>
</dbReference>
<dbReference type="RefSeq" id="WP_290332509.1">
    <property type="nucleotide sequence ID" value="NZ_JAUFPU010000008.1"/>
</dbReference>
<keyword evidence="2 7" id="KW-0812">Transmembrane</keyword>
<evidence type="ECO:0000256" key="1">
    <source>
        <dbReference type="ARBA" id="ARBA00004127"/>
    </source>
</evidence>
<organism evidence="9 10">
    <name type="scientific">Chitinimonas viridis</name>
    <dbReference type="NCBI Taxonomy" id="664880"/>
    <lineage>
        <taxon>Bacteria</taxon>
        <taxon>Pseudomonadati</taxon>
        <taxon>Pseudomonadota</taxon>
        <taxon>Betaproteobacteria</taxon>
        <taxon>Neisseriales</taxon>
        <taxon>Chitinibacteraceae</taxon>
        <taxon>Chitinimonas</taxon>
    </lineage>
</organism>
<evidence type="ECO:0000256" key="3">
    <source>
        <dbReference type="ARBA" id="ARBA00022989"/>
    </source>
</evidence>
<keyword evidence="4" id="KW-0560">Oxidoreductase</keyword>
<keyword evidence="10" id="KW-1185">Reference proteome</keyword>
<evidence type="ECO:0000256" key="7">
    <source>
        <dbReference type="SAM" id="Phobius"/>
    </source>
</evidence>
<dbReference type="PANTHER" id="PTHR21624">
    <property type="entry name" value="STEROL DESATURASE-RELATED PROTEIN"/>
    <property type="match status" value="1"/>
</dbReference>
<evidence type="ECO:0000313" key="9">
    <source>
        <dbReference type="EMBL" id="MDN3577036.1"/>
    </source>
</evidence>
<keyword evidence="5" id="KW-0443">Lipid metabolism</keyword>
<evidence type="ECO:0000256" key="2">
    <source>
        <dbReference type="ARBA" id="ARBA00022692"/>
    </source>
</evidence>
<evidence type="ECO:0000313" key="10">
    <source>
        <dbReference type="Proteomes" id="UP001180081"/>
    </source>
</evidence>
<sequence>MSQLAFPLMSPALVFWASLPFCTFVLLLVLERLRPLHTGQASSGDWLLNGSGLLAQGLLIPLLSLWLGQQLAMQLPSLNGILPGALGAFLLSFVGLDLLYYAQHRYLHSHAWWLHLPHHSSQQLGAWASARNTLWLQPLFVYVLPSALLLLLCQDKQAYLAGTLLTASLDLWRHSAIRWPHWLQQRHGWLSWLLITPASHHLHHAAGTTAINLGANLSCWDRLFGSYAAPQGYPLRYGARTRQSAWQQLLTPWHHKPDES</sequence>
<name>A0ABT8B5Y5_9NEIS</name>
<feature type="domain" description="Fatty acid hydroxylase" evidence="8">
    <location>
        <begin position="89"/>
        <end position="226"/>
    </location>
</feature>
<dbReference type="Pfam" id="PF04116">
    <property type="entry name" value="FA_hydroxylase"/>
    <property type="match status" value="1"/>
</dbReference>
<accession>A0ABT8B5Y5</accession>
<reference evidence="9" key="2">
    <citation type="submission" date="2023-06" db="EMBL/GenBank/DDBJ databases">
        <authorList>
            <person name="Lucena T."/>
            <person name="Sun Q."/>
        </authorList>
    </citation>
    <scope>NUCLEOTIDE SEQUENCE</scope>
    <source>
        <strain evidence="9">CECT 7703</strain>
    </source>
</reference>
<gene>
    <name evidence="9" type="ORF">QWZ03_09690</name>
</gene>
<dbReference type="InterPro" id="IPR051689">
    <property type="entry name" value="Sterol_desaturase/TMEM195"/>
</dbReference>
<evidence type="ECO:0000256" key="5">
    <source>
        <dbReference type="ARBA" id="ARBA00023098"/>
    </source>
</evidence>
<protein>
    <submittedName>
        <fullName evidence="9">Sterol desaturase family protein</fullName>
    </submittedName>
</protein>
<feature type="transmembrane region" description="Helical" evidence="7">
    <location>
        <begin position="12"/>
        <end position="30"/>
    </location>
</feature>
<feature type="transmembrane region" description="Helical" evidence="7">
    <location>
        <begin position="50"/>
        <end position="68"/>
    </location>
</feature>
<comment type="caution">
    <text evidence="9">The sequence shown here is derived from an EMBL/GenBank/DDBJ whole genome shotgun (WGS) entry which is preliminary data.</text>
</comment>
<evidence type="ECO:0000256" key="6">
    <source>
        <dbReference type="ARBA" id="ARBA00023136"/>
    </source>
</evidence>
<feature type="transmembrane region" description="Helical" evidence="7">
    <location>
        <begin position="80"/>
        <end position="102"/>
    </location>
</feature>
<evidence type="ECO:0000259" key="8">
    <source>
        <dbReference type="Pfam" id="PF04116"/>
    </source>
</evidence>
<keyword evidence="3 7" id="KW-1133">Transmembrane helix</keyword>
<dbReference type="EMBL" id="JAUFPU010000008">
    <property type="protein sequence ID" value="MDN3577036.1"/>
    <property type="molecule type" value="Genomic_DNA"/>
</dbReference>
<proteinExistence type="predicted"/>
<feature type="transmembrane region" description="Helical" evidence="7">
    <location>
        <begin position="134"/>
        <end position="153"/>
    </location>
</feature>
<comment type="subcellular location">
    <subcellularLocation>
        <location evidence="1">Endomembrane system</location>
        <topology evidence="1">Multi-pass membrane protein</topology>
    </subcellularLocation>
</comment>
<dbReference type="InterPro" id="IPR006694">
    <property type="entry name" value="Fatty_acid_hydroxylase"/>
</dbReference>
<evidence type="ECO:0000256" key="4">
    <source>
        <dbReference type="ARBA" id="ARBA00023002"/>
    </source>
</evidence>
<keyword evidence="6 7" id="KW-0472">Membrane</keyword>